<dbReference type="OrthoDB" id="199424at2"/>
<dbReference type="Proteomes" id="UP000323454">
    <property type="component" value="Unassembled WGS sequence"/>
</dbReference>
<reference evidence="3 4" key="1">
    <citation type="submission" date="2019-09" db="EMBL/GenBank/DDBJ databases">
        <title>Goodfellowia gen. nov., a new genus of the Pseudonocardineae related to Actinoalloteichus, containing Goodfellowia coeruleoviolacea gen. nov., comb. nov. gen. nov., comb. nov.</title>
        <authorList>
            <person name="Labeda D."/>
        </authorList>
    </citation>
    <scope>NUCLEOTIDE SEQUENCE [LARGE SCALE GENOMIC DNA]</scope>
    <source>
        <strain evidence="3 4">AN110305</strain>
    </source>
</reference>
<dbReference type="EMBL" id="VUOB01000057">
    <property type="protein sequence ID" value="KAA2255373.1"/>
    <property type="molecule type" value="Genomic_DNA"/>
</dbReference>
<feature type="transmembrane region" description="Helical" evidence="2">
    <location>
        <begin position="55"/>
        <end position="78"/>
    </location>
</feature>
<dbReference type="AlphaFoldDB" id="A0A5B2WTJ9"/>
<sequence>MGAELLPSEEVLWTGSPVRFPVFDAGDILAVLLGLVWFVFAIFWTTTAAQGGAPAWFLLWGVVFMLMGLYMAAGRLLVRWLSLRSTNYTVTNLRLIATWTSFGSARERSRYLSSLEPPVLSADEDGVGTIRFGEQSAFQVLLSQPMMMGRWNRGQPPVIELRAISNARFVRDLIVATRSGQRLSSDSTSASPQAPWQYRVDRRPKRRRGE</sequence>
<keyword evidence="2" id="KW-0472">Membrane</keyword>
<feature type="region of interest" description="Disordered" evidence="1">
    <location>
        <begin position="181"/>
        <end position="210"/>
    </location>
</feature>
<dbReference type="RefSeq" id="WP_149852944.1">
    <property type="nucleotide sequence ID" value="NZ_VUOB01000057.1"/>
</dbReference>
<feature type="compositionally biased region" description="Polar residues" evidence="1">
    <location>
        <begin position="181"/>
        <end position="194"/>
    </location>
</feature>
<gene>
    <name evidence="3" type="ORF">F0L68_28640</name>
</gene>
<evidence type="ECO:0000256" key="1">
    <source>
        <dbReference type="SAM" id="MobiDB-lite"/>
    </source>
</evidence>
<reference evidence="3 4" key="2">
    <citation type="submission" date="2019-09" db="EMBL/GenBank/DDBJ databases">
        <authorList>
            <person name="Jin C."/>
        </authorList>
    </citation>
    <scope>NUCLEOTIDE SEQUENCE [LARGE SCALE GENOMIC DNA]</scope>
    <source>
        <strain evidence="3 4">AN110305</strain>
    </source>
</reference>
<keyword evidence="2" id="KW-0812">Transmembrane</keyword>
<evidence type="ECO:0000313" key="3">
    <source>
        <dbReference type="EMBL" id="KAA2255373.1"/>
    </source>
</evidence>
<accession>A0A5B2WTJ9</accession>
<comment type="caution">
    <text evidence="3">The sequence shown here is derived from an EMBL/GenBank/DDBJ whole genome shotgun (WGS) entry which is preliminary data.</text>
</comment>
<feature type="transmembrane region" description="Helical" evidence="2">
    <location>
        <begin position="28"/>
        <end position="49"/>
    </location>
</feature>
<evidence type="ECO:0000256" key="2">
    <source>
        <dbReference type="SAM" id="Phobius"/>
    </source>
</evidence>
<evidence type="ECO:0000313" key="4">
    <source>
        <dbReference type="Proteomes" id="UP000323454"/>
    </source>
</evidence>
<keyword evidence="4" id="KW-1185">Reference proteome</keyword>
<evidence type="ECO:0008006" key="5">
    <source>
        <dbReference type="Google" id="ProtNLM"/>
    </source>
</evidence>
<protein>
    <recommendedName>
        <fullName evidence="5">PH domain-containing protein</fullName>
    </recommendedName>
</protein>
<keyword evidence="2" id="KW-1133">Transmembrane helix</keyword>
<proteinExistence type="predicted"/>
<organism evidence="3 4">
    <name type="scientific">Solihabitans fulvus</name>
    <dbReference type="NCBI Taxonomy" id="1892852"/>
    <lineage>
        <taxon>Bacteria</taxon>
        <taxon>Bacillati</taxon>
        <taxon>Actinomycetota</taxon>
        <taxon>Actinomycetes</taxon>
        <taxon>Pseudonocardiales</taxon>
        <taxon>Pseudonocardiaceae</taxon>
        <taxon>Solihabitans</taxon>
    </lineage>
</organism>
<name>A0A5B2WTJ9_9PSEU</name>